<protein>
    <submittedName>
        <fullName evidence="1">Uncharacterized protein</fullName>
    </submittedName>
</protein>
<gene>
    <name evidence="1" type="ORF">BECKLFY1418B_GA0070995_11119</name>
</gene>
<accession>A0A450UZM8</accession>
<evidence type="ECO:0000313" key="1">
    <source>
        <dbReference type="EMBL" id="VFJ97979.1"/>
    </source>
</evidence>
<proteinExistence type="predicted"/>
<sequence>MDFRIEKRTMAESESVCLFPARLYDWIGFYKALTPVLPILSHALSARSEDSPGRFIQDAEAKLI</sequence>
<dbReference type="EMBL" id="CAADFF010000111">
    <property type="protein sequence ID" value="VFJ97979.1"/>
    <property type="molecule type" value="Genomic_DNA"/>
</dbReference>
<reference evidence="1" key="1">
    <citation type="submission" date="2019-02" db="EMBL/GenBank/DDBJ databases">
        <authorList>
            <person name="Gruber-Vodicka R. H."/>
            <person name="Seah K. B. B."/>
        </authorList>
    </citation>
    <scope>NUCLEOTIDE SEQUENCE</scope>
    <source>
        <strain evidence="1">BECK_M7</strain>
    </source>
</reference>
<organism evidence="1">
    <name type="scientific">Candidatus Kentrum sp. LFY</name>
    <dbReference type="NCBI Taxonomy" id="2126342"/>
    <lineage>
        <taxon>Bacteria</taxon>
        <taxon>Pseudomonadati</taxon>
        <taxon>Pseudomonadota</taxon>
        <taxon>Gammaproteobacteria</taxon>
        <taxon>Candidatus Kentrum</taxon>
    </lineage>
</organism>
<name>A0A450UZM8_9GAMM</name>
<dbReference type="AlphaFoldDB" id="A0A450UZM8"/>